<keyword evidence="2" id="KW-1185">Reference proteome</keyword>
<dbReference type="EMBL" id="JBHTBX010000010">
    <property type="protein sequence ID" value="MFC7435739.1"/>
    <property type="molecule type" value="Genomic_DNA"/>
</dbReference>
<organism evidence="1 2">
    <name type="scientific">Hydrogenophaga bisanensis</name>
    <dbReference type="NCBI Taxonomy" id="439611"/>
    <lineage>
        <taxon>Bacteria</taxon>
        <taxon>Pseudomonadati</taxon>
        <taxon>Pseudomonadota</taxon>
        <taxon>Betaproteobacteria</taxon>
        <taxon>Burkholderiales</taxon>
        <taxon>Comamonadaceae</taxon>
        <taxon>Hydrogenophaga</taxon>
    </lineage>
</organism>
<accession>A0ABW2RCG9</accession>
<dbReference type="RefSeq" id="WP_382258882.1">
    <property type="nucleotide sequence ID" value="NZ_JBHTBX010000010.1"/>
</dbReference>
<comment type="caution">
    <text evidence="1">The sequence shown here is derived from an EMBL/GenBank/DDBJ whole genome shotgun (WGS) entry which is preliminary data.</text>
</comment>
<name>A0ABW2RCG9_9BURK</name>
<reference evidence="2" key="1">
    <citation type="journal article" date="2019" name="Int. J. Syst. Evol. Microbiol.">
        <title>The Global Catalogue of Microorganisms (GCM) 10K type strain sequencing project: providing services to taxonomists for standard genome sequencing and annotation.</title>
        <authorList>
            <consortium name="The Broad Institute Genomics Platform"/>
            <consortium name="The Broad Institute Genome Sequencing Center for Infectious Disease"/>
            <person name="Wu L."/>
            <person name="Ma J."/>
        </authorList>
    </citation>
    <scope>NUCLEOTIDE SEQUENCE [LARGE SCALE GENOMIC DNA]</scope>
    <source>
        <strain evidence="2">CCUG 54518</strain>
    </source>
</reference>
<gene>
    <name evidence="1" type="ORF">ACFQNJ_14585</name>
</gene>
<dbReference type="InterPro" id="IPR038078">
    <property type="entry name" value="PhoU-like_sf"/>
</dbReference>
<dbReference type="Gene3D" id="1.20.58.220">
    <property type="entry name" value="Phosphate transport system protein phou homolog 2, domain 2"/>
    <property type="match status" value="1"/>
</dbReference>
<evidence type="ECO:0000313" key="2">
    <source>
        <dbReference type="Proteomes" id="UP001596495"/>
    </source>
</evidence>
<protein>
    <submittedName>
        <fullName evidence="1">DUF47 domain-containing protein</fullName>
    </submittedName>
</protein>
<evidence type="ECO:0000313" key="1">
    <source>
        <dbReference type="EMBL" id="MFC7435739.1"/>
    </source>
</evidence>
<proteinExistence type="predicted"/>
<dbReference type="Proteomes" id="UP001596495">
    <property type="component" value="Unassembled WGS sequence"/>
</dbReference>
<sequence length="660" mass="74009">MKSHHIREGWHMEKTAAVEALGQESLLLPAWIKAALAANDRLKFYLSLMQSVAQQATHPQPGQVDWKAEIGRLGLQEQAWLAGFGRGAYRADDVLFVPRVDEWIAALSRDLHVMARPACERGSHPDAALTARRDAWLARLEQLQDEEGLSDDALAEITHGDHHRSDSLHLLVMDLHKAINAMAAEVATEDIMGAHVWQIAPGDREWVEAFQRGIHATAPLKFGHPGLDTAVTRDGDRLLVQNDIGTNDAHVLVLQWSPGELSLTYSDLHVARFEFFGRMLQSLGFDWEAMPVQTHGSLNAGKPYQVGHAWLRSRHESRLREALEMAASRIVFVIDWNRARKRLQPFVRKPVAVEILEQLARENMGHMAWLLAGADRLVFEAMQAVNGDAFRVGDRLDQVLGEAAARDYLLALMRSASLTLREQHPTALVADEARMLLARAMRKRTFEFDLLAEHAAFCHALAEELTQGLLADADPAAGQRRVQRAKTWERQADHLLTEARQRAERQARWMPMLDLLDRMDDVADVVEESIFLLNLTEQPAVATMPQLVRESLSRLAEATLAAVQDQIRAIEMARHLHDNVAQVEGEEFLQALWRILRAERVCDDLHRAARTEIVRNLSAQAAAMQLTTELASTIESATDHLLGAAYSLRKIVFEKSGVQA</sequence>